<dbReference type="Gene3D" id="3.40.1050.10">
    <property type="entry name" value="Carbonic anhydrase"/>
    <property type="match status" value="1"/>
</dbReference>
<dbReference type="SMART" id="SM00947">
    <property type="entry name" value="Pro_CA"/>
    <property type="match status" value="1"/>
</dbReference>
<evidence type="ECO:0008006" key="7">
    <source>
        <dbReference type="Google" id="ProtNLM"/>
    </source>
</evidence>
<dbReference type="PANTHER" id="PTHR43175:SF3">
    <property type="entry name" value="CARBON DISULFIDE HYDROLASE"/>
    <property type="match status" value="1"/>
</dbReference>
<dbReference type="InterPro" id="IPR001765">
    <property type="entry name" value="Carbonic_anhydrase"/>
</dbReference>
<gene>
    <name evidence="5" type="ORF">HMPREF1541_03125</name>
</gene>
<dbReference type="OrthoDB" id="10248475at2759"/>
<name>W2RXY5_CYPE1</name>
<organism evidence="5 6">
    <name type="scientific">Cyphellophora europaea (strain CBS 101466)</name>
    <name type="common">Phialophora europaea</name>
    <dbReference type="NCBI Taxonomy" id="1220924"/>
    <lineage>
        <taxon>Eukaryota</taxon>
        <taxon>Fungi</taxon>
        <taxon>Dikarya</taxon>
        <taxon>Ascomycota</taxon>
        <taxon>Pezizomycotina</taxon>
        <taxon>Eurotiomycetes</taxon>
        <taxon>Chaetothyriomycetidae</taxon>
        <taxon>Chaetothyriales</taxon>
        <taxon>Cyphellophoraceae</taxon>
        <taxon>Cyphellophora</taxon>
    </lineage>
</organism>
<comment type="cofactor">
    <cofactor evidence="4">
        <name>Zn(2+)</name>
        <dbReference type="ChEBI" id="CHEBI:29105"/>
    </cofactor>
    <text evidence="4">Binds 1 zinc ion per subunit.</text>
</comment>
<dbReference type="HOGENOM" id="CLU_084253_4_1_1"/>
<evidence type="ECO:0000256" key="2">
    <source>
        <dbReference type="ARBA" id="ARBA00022723"/>
    </source>
</evidence>
<proteinExistence type="inferred from homology"/>
<reference evidence="5 6" key="1">
    <citation type="submission" date="2013-03" db="EMBL/GenBank/DDBJ databases">
        <title>The Genome Sequence of Phialophora europaea CBS 101466.</title>
        <authorList>
            <consortium name="The Broad Institute Genomics Platform"/>
            <person name="Cuomo C."/>
            <person name="de Hoog S."/>
            <person name="Gorbushina A."/>
            <person name="Walker B."/>
            <person name="Young S.K."/>
            <person name="Zeng Q."/>
            <person name="Gargeya S."/>
            <person name="Fitzgerald M."/>
            <person name="Haas B."/>
            <person name="Abouelleil A."/>
            <person name="Allen A.W."/>
            <person name="Alvarado L."/>
            <person name="Arachchi H.M."/>
            <person name="Berlin A.M."/>
            <person name="Chapman S.B."/>
            <person name="Gainer-Dewar J."/>
            <person name="Goldberg J."/>
            <person name="Griggs A."/>
            <person name="Gujja S."/>
            <person name="Hansen M."/>
            <person name="Howarth C."/>
            <person name="Imamovic A."/>
            <person name="Ireland A."/>
            <person name="Larimer J."/>
            <person name="McCowan C."/>
            <person name="Murphy C."/>
            <person name="Pearson M."/>
            <person name="Poon T.W."/>
            <person name="Priest M."/>
            <person name="Roberts A."/>
            <person name="Saif S."/>
            <person name="Shea T."/>
            <person name="Sisk P."/>
            <person name="Sykes S."/>
            <person name="Wortman J."/>
            <person name="Nusbaum C."/>
            <person name="Birren B."/>
        </authorList>
    </citation>
    <scope>NUCLEOTIDE SEQUENCE [LARGE SCALE GENOMIC DNA]</scope>
    <source>
        <strain evidence="5 6">CBS 101466</strain>
    </source>
</reference>
<dbReference type="GO" id="GO:0004089">
    <property type="term" value="F:carbonate dehydratase activity"/>
    <property type="evidence" value="ECO:0007669"/>
    <property type="project" value="InterPro"/>
</dbReference>
<dbReference type="AlphaFoldDB" id="W2RXY5"/>
<protein>
    <recommendedName>
        <fullName evidence="7">Carbonic anhydrase</fullName>
    </recommendedName>
</protein>
<feature type="binding site" evidence="4">
    <location>
        <position position="104"/>
    </location>
    <ligand>
        <name>Zn(2+)</name>
        <dbReference type="ChEBI" id="CHEBI:29105"/>
    </ligand>
</feature>
<keyword evidence="3 4" id="KW-0862">Zinc</keyword>
<comment type="similarity">
    <text evidence="1">Belongs to the beta-class carbonic anhydrase family.</text>
</comment>
<dbReference type="eggNOG" id="ENOG502RPW5">
    <property type="taxonomic scope" value="Eukaryota"/>
</dbReference>
<dbReference type="GeneID" id="19970464"/>
<feature type="binding site" evidence="4">
    <location>
        <position position="107"/>
    </location>
    <ligand>
        <name>Zn(2+)</name>
        <dbReference type="ChEBI" id="CHEBI:29105"/>
    </ligand>
</feature>
<dbReference type="STRING" id="1220924.W2RXY5"/>
<feature type="binding site" evidence="4">
    <location>
        <position position="51"/>
    </location>
    <ligand>
        <name>Zn(2+)</name>
        <dbReference type="ChEBI" id="CHEBI:29105"/>
    </ligand>
</feature>
<evidence type="ECO:0000256" key="1">
    <source>
        <dbReference type="ARBA" id="ARBA00006217"/>
    </source>
</evidence>
<dbReference type="SUPFAM" id="SSF53056">
    <property type="entry name" value="beta-carbonic anhydrase, cab"/>
    <property type="match status" value="1"/>
</dbReference>
<accession>W2RXY5</accession>
<feature type="binding site" evidence="4">
    <location>
        <position position="49"/>
    </location>
    <ligand>
        <name>Zn(2+)</name>
        <dbReference type="ChEBI" id="CHEBI:29105"/>
    </ligand>
</feature>
<dbReference type="InterPro" id="IPR036874">
    <property type="entry name" value="Carbonic_anhydrase_sf"/>
</dbReference>
<dbReference type="GO" id="GO:0008270">
    <property type="term" value="F:zinc ion binding"/>
    <property type="evidence" value="ECO:0007669"/>
    <property type="project" value="InterPro"/>
</dbReference>
<evidence type="ECO:0000256" key="4">
    <source>
        <dbReference type="PIRSR" id="PIRSR601765-1"/>
    </source>
</evidence>
<dbReference type="EMBL" id="KB822719">
    <property type="protein sequence ID" value="ETN41190.1"/>
    <property type="molecule type" value="Genomic_DNA"/>
</dbReference>
<evidence type="ECO:0000256" key="3">
    <source>
        <dbReference type="ARBA" id="ARBA00022833"/>
    </source>
</evidence>
<dbReference type="Proteomes" id="UP000030752">
    <property type="component" value="Unassembled WGS sequence"/>
</dbReference>
<dbReference type="RefSeq" id="XP_008715699.1">
    <property type="nucleotide sequence ID" value="XM_008717477.1"/>
</dbReference>
<keyword evidence="2 4" id="KW-0479">Metal-binding</keyword>
<dbReference type="PANTHER" id="PTHR43175">
    <property type="entry name" value="CARBONIC ANHYDRASE"/>
    <property type="match status" value="1"/>
</dbReference>
<keyword evidence="6" id="KW-1185">Reference proteome</keyword>
<dbReference type="InParanoid" id="W2RXY5"/>
<evidence type="ECO:0000313" key="5">
    <source>
        <dbReference type="EMBL" id="ETN41190.1"/>
    </source>
</evidence>
<dbReference type="VEuPathDB" id="FungiDB:HMPREF1541_03125"/>
<sequence length="192" mass="20666">MPSPAINTLLSSNAAVASSNYTAPPTFAQFGEAMKTAGPDSARLCIVTCVDPRCDANQFYALPSHPKIFSIVLRNAGGSPRKALPDILAIDTLVHFTDLLVVRHTDCGSLIFRDNDIRAELKARLSSSSANETMLGQELDGMCFGECTTSAAEMCREDVQWLKNNVLVREDLRAGIWGGVFDLSTGRVEGVA</sequence>
<evidence type="ECO:0000313" key="6">
    <source>
        <dbReference type="Proteomes" id="UP000030752"/>
    </source>
</evidence>